<feature type="transmembrane region" description="Helical" evidence="1">
    <location>
        <begin position="1604"/>
        <end position="1621"/>
    </location>
</feature>
<dbReference type="PANTHER" id="PTHR11319:SF35">
    <property type="entry name" value="OUTER MEMBRANE PROTEIN PMPC-RELATED"/>
    <property type="match status" value="1"/>
</dbReference>
<evidence type="ECO:0000256" key="2">
    <source>
        <dbReference type="SAM" id="SignalP"/>
    </source>
</evidence>
<dbReference type="Proteomes" id="UP001149090">
    <property type="component" value="Unassembled WGS sequence"/>
</dbReference>
<evidence type="ECO:0000313" key="4">
    <source>
        <dbReference type="EMBL" id="KAJ5079071.1"/>
    </source>
</evidence>
<keyword evidence="1" id="KW-1133">Transmembrane helix</keyword>
<name>A0A9Q0LSI9_ANAIG</name>
<evidence type="ECO:0000256" key="1">
    <source>
        <dbReference type="SAM" id="Phobius"/>
    </source>
</evidence>
<feature type="transmembrane region" description="Helical" evidence="1">
    <location>
        <begin position="1628"/>
        <end position="1648"/>
    </location>
</feature>
<feature type="transmembrane region" description="Helical" evidence="1">
    <location>
        <begin position="1929"/>
        <end position="1949"/>
    </location>
</feature>
<feature type="transmembrane region" description="Helical" evidence="1">
    <location>
        <begin position="1961"/>
        <end position="1983"/>
    </location>
</feature>
<feature type="transmembrane region" description="Helical" evidence="1">
    <location>
        <begin position="1687"/>
        <end position="1707"/>
    </location>
</feature>
<evidence type="ECO:0000313" key="5">
    <source>
        <dbReference type="Proteomes" id="UP001149090"/>
    </source>
</evidence>
<keyword evidence="1" id="KW-0812">Transmembrane</keyword>
<dbReference type="OrthoDB" id="413581at2759"/>
<dbReference type="InterPro" id="IPR011641">
    <property type="entry name" value="Tyr-kin_ephrin_A/B_rcpt-like"/>
</dbReference>
<keyword evidence="5" id="KW-1185">Reference proteome</keyword>
<feature type="signal peptide" evidence="2">
    <location>
        <begin position="1"/>
        <end position="23"/>
    </location>
</feature>
<feature type="chain" id="PRO_5040299799" evidence="2">
    <location>
        <begin position="24"/>
        <end position="2132"/>
    </location>
</feature>
<feature type="transmembrane region" description="Helical" evidence="1">
    <location>
        <begin position="1768"/>
        <end position="1789"/>
    </location>
</feature>
<dbReference type="OMA" id="NINTEYC"/>
<sequence>MKKSFIFFISFFCLFQIFFYTQSLGIGVELPTNFSEIKEKTNYYINCLEENFTVASYDKTISNTQGITISLPLRCPDVGTFHFYGDFIIDGSSNIIFTVNESVVKLVFHGKITIQNSDNILFDTNIGFTDEGSISSNQSQIQMKNIFHDISEETKLVDALYSNIQIESLGIVSESLKTFFKFVCSVYNNITFTSCSVNDYTVESIGCRVYFKDSVSEELIMENSSLHVEESNDISKIILINSSLIFEQKNQNFNNLYIYPNSNIQGGKAVLNGNLYFGGTSSSDIYAEIVLNDGNLTIEHQSIVHFHESLIMQGDYQTNISGIILIYGDLSISKDTLIPILVLFGNLELSSSNNLEVNDSLYFTGDVGDEQIISLPLIFTGTNIMSDIGITIEIRSTFKISPKIGGTINLTNLNVNIMNGDIEINQDIEFNSINISQNNIQSELELESSLLNEKEKEIKTPQCVTISGNGNTINLTSLEINQGCFSLNKTQINTSNVIFTHSSNVELIENSQISSTGHANFTEESYFEISGNGSLIANTFDIYGNLKTKVPFYDTQKVILHLESSLLTFELKSINDSQFKNIELRIPIGQVIINNSILNNPFSRIEYQDVGVNNLEILNSTLNFKDELINLPVTKIENSIIQNFNSKFYKIDLFGNNSFEDCNISFENTVNIFGNESNLTLINSILNFESSSSLYFEEGNYLIESPINSTINFLNSDITSLQSLPSSTVSLNENTTLNLNNITINIENNWNFIDNGTLNLYELSNFTFGLSNSETSEILLSNVSVYNNSNLRINTTSQILDNSIKMYDNSNLFISGIVDDTSIYLYNQSYSELNLTGNLLTLQIQDNSTVNSLNSIILLNFFFYSGNFNFTEINGNINSNWIFGDGKETIKINPKNNTNCSITTTGNINIISNLEIYNTEINFNYDSLINIYSNNNNITSDELSLITNNGEIYFYETISKSKLKDQNQNQNEFGNEMMTFNILLNNLASGIIRCYREIKFMKDITNRATIKTVSNLLFNSENINFETDGIIQGVNETFPQITFSNINLKANTKLENAIFIINNKSIIDAEDGEISITNCQFNTNNLQINSQSSGIKTSKTTIIVNNITQIQNNFYIKDNDQTKNESKFINKGTITNLNNIQSTFNITFINEGIIEMNNSNLFIYSINNSKDLKLNNISSLNIYNDSYFMNTSNTIIDNSTLSTLNNYSFLFYGNVIFQNSSIISGNFKTYQYSNLNIIVSQDSYGIMINNSISILQQSINVNLLRNSTGSSRKDILYQVILFFDESTLDKNKLNSTDIQYIEFEYNSNVSITGEVKGCPKGRYSNNFDDEDEGCSKCASGYYNDKIGAFECKPCSSGNYSDHEGSIICEQCKPGTFQQLAAQSGCESCKAGTFSTTNGSINCKECPSGQYNNITEATSCQDCGYGKYAISTTECGLCPQGTYNNLARSFCKPCSSGTYNTKEGAQNCIGCPSSHYQDETGQTYCKLCPSHSESATSGSTSITDCFCSYGYYGPEGGPCEKCPEGAICKDIGLKIPEAEYGYWHSSKNPTLFLKCNPTEACPGGEAEQCNSELGYYGECCSECLNGFYKFGTNCAKCPSNAKSRLIIASILIVFLCLFLFIIAKKVKNYFASFSIMFSFFQILSIISGLDLNWPSNINNTWKYLSIFNFNIDFLAVDCSFQFTYSEKWIVSMLLPFVLLSVLLLIYLFTFIHSKIIEKCGAGFMRKFPRFCSKPSRKTTNKYIFPFIWIKFKISQFFTHGFSKEERKQLYNNLINSYTTILSFLYLFLAYKVLQIFGCSKQADGSYTFDAEPGNFCYKDWWYKLFYWAILLIIVYVIGIPLGLLFLLIHSSKKLDEETFDLRFGLLCARYSRRWFFWEFMIMIRKLLLTIFEIFLVSDSIIQSVFCVFILLIALIIQFRINPYIAERHNTLEFVLILFSEIILLSGMIFVSNDLETTKSKTILSTIIVAIIWISFTILILIILFEIRHRVRVKQGKDIDEVDKSMESWNGKTVIDFLKSNPSFFLILNWISESSNHRNGNQQEFFQKLKEFYSKEKNKELINLEKFWKRFDNIWKEDFILHFENWYKQIPLSEKIQVSSLLSKCYSYILTNNYQQSSPYSKFKLQELKKEDEI</sequence>
<keyword evidence="4" id="KW-0675">Receptor</keyword>
<dbReference type="PANTHER" id="PTHR11319">
    <property type="entry name" value="G PROTEIN-COUPLED RECEPTOR-RELATED"/>
    <property type="match status" value="1"/>
</dbReference>
<organism evidence="4 5">
    <name type="scientific">Anaeramoeba ignava</name>
    <name type="common">Anaerobic marine amoeba</name>
    <dbReference type="NCBI Taxonomy" id="1746090"/>
    <lineage>
        <taxon>Eukaryota</taxon>
        <taxon>Metamonada</taxon>
        <taxon>Anaeramoebidae</taxon>
        <taxon>Anaeramoeba</taxon>
    </lineage>
</organism>
<feature type="domain" description="Tyrosine-protein kinase ephrin type A/B receptor-like" evidence="3">
    <location>
        <begin position="1462"/>
        <end position="1504"/>
    </location>
</feature>
<dbReference type="SUPFAM" id="SSF57184">
    <property type="entry name" value="Growth factor receptor domain"/>
    <property type="match status" value="1"/>
</dbReference>
<dbReference type="InterPro" id="IPR009030">
    <property type="entry name" value="Growth_fac_rcpt_cys_sf"/>
</dbReference>
<dbReference type="EMBL" id="JAPDFW010000041">
    <property type="protein sequence ID" value="KAJ5079071.1"/>
    <property type="molecule type" value="Genomic_DNA"/>
</dbReference>
<evidence type="ECO:0000259" key="3">
    <source>
        <dbReference type="Pfam" id="PF07699"/>
    </source>
</evidence>
<keyword evidence="2" id="KW-0732">Signal</keyword>
<feature type="domain" description="Tyrosine-protein kinase ephrin type A/B receptor-like" evidence="3">
    <location>
        <begin position="1374"/>
        <end position="1422"/>
    </location>
</feature>
<feature type="transmembrane region" description="Helical" evidence="1">
    <location>
        <begin position="1873"/>
        <end position="1893"/>
    </location>
</feature>
<dbReference type="Pfam" id="PF07699">
    <property type="entry name" value="Ephrin_rec_like"/>
    <property type="match status" value="2"/>
</dbReference>
<accession>A0A9Q0LSI9</accession>
<reference evidence="4" key="1">
    <citation type="submission" date="2022-10" db="EMBL/GenBank/DDBJ databases">
        <title>Novel sulphate-reducing endosymbionts in the free-living metamonad Anaeramoeba.</title>
        <authorList>
            <person name="Jerlstrom-Hultqvist J."/>
            <person name="Cepicka I."/>
            <person name="Gallot-Lavallee L."/>
            <person name="Salas-Leiva D."/>
            <person name="Curtis B.A."/>
            <person name="Zahonova K."/>
            <person name="Pipaliya S."/>
            <person name="Dacks J."/>
            <person name="Roger A.J."/>
        </authorList>
    </citation>
    <scope>NUCLEOTIDE SEQUENCE</scope>
    <source>
        <strain evidence="4">BMAN</strain>
    </source>
</reference>
<dbReference type="SMART" id="SM01411">
    <property type="entry name" value="Ephrin_rec_like"/>
    <property type="match status" value="6"/>
</dbReference>
<protein>
    <submittedName>
        <fullName evidence="4">G protein-coupled receptor-related</fullName>
    </submittedName>
</protein>
<feature type="transmembrane region" description="Helical" evidence="1">
    <location>
        <begin position="1899"/>
        <end position="1917"/>
    </location>
</feature>
<gene>
    <name evidence="4" type="ORF">M0811_14641</name>
</gene>
<feature type="transmembrane region" description="Helical" evidence="1">
    <location>
        <begin position="1823"/>
        <end position="1847"/>
    </location>
</feature>
<keyword evidence="1" id="KW-0472">Membrane</keyword>
<dbReference type="Gene3D" id="2.10.50.10">
    <property type="entry name" value="Tumor Necrosis Factor Receptor, subunit A, domain 2"/>
    <property type="match status" value="3"/>
</dbReference>
<comment type="caution">
    <text evidence="4">The sequence shown here is derived from an EMBL/GenBank/DDBJ whole genome shotgun (WGS) entry which is preliminary data.</text>
</comment>
<proteinExistence type="predicted"/>